<comment type="caution">
    <text evidence="1">The sequence shown here is derived from an EMBL/GenBank/DDBJ whole genome shotgun (WGS) entry which is preliminary data.</text>
</comment>
<keyword evidence="2" id="KW-1185">Reference proteome</keyword>
<gene>
    <name evidence="1" type="ORF">E2C01_090133</name>
</gene>
<dbReference type="Proteomes" id="UP000324222">
    <property type="component" value="Unassembled WGS sequence"/>
</dbReference>
<sequence>MCVPPKVNIRSGRLTTIRYHSLSVVGPKPYNSLPRYLLNSTNVSVETFKSRLNKFLKFVPDEPSLDHYRTPAHTNSIDDQLRYLKNDGIPIQEEEEASLCPGSP</sequence>
<proteinExistence type="predicted"/>
<reference evidence="1 2" key="1">
    <citation type="submission" date="2019-05" db="EMBL/GenBank/DDBJ databases">
        <title>Another draft genome of Portunus trituberculatus and its Hox gene families provides insights of decapod evolution.</title>
        <authorList>
            <person name="Jeong J.-H."/>
            <person name="Song I."/>
            <person name="Kim S."/>
            <person name="Choi T."/>
            <person name="Kim D."/>
            <person name="Ryu S."/>
            <person name="Kim W."/>
        </authorList>
    </citation>
    <scope>NUCLEOTIDE SEQUENCE [LARGE SCALE GENOMIC DNA]</scope>
    <source>
        <tissue evidence="1">Muscle</tissue>
    </source>
</reference>
<protein>
    <submittedName>
        <fullName evidence="1">Uncharacterized protein</fullName>
    </submittedName>
</protein>
<dbReference type="EMBL" id="VSRR010100387">
    <property type="protein sequence ID" value="MPC94941.1"/>
    <property type="molecule type" value="Genomic_DNA"/>
</dbReference>
<evidence type="ECO:0000313" key="1">
    <source>
        <dbReference type="EMBL" id="MPC94941.1"/>
    </source>
</evidence>
<accession>A0A5B7JAN5</accession>
<organism evidence="1 2">
    <name type="scientific">Portunus trituberculatus</name>
    <name type="common">Swimming crab</name>
    <name type="synonym">Neptunus trituberculatus</name>
    <dbReference type="NCBI Taxonomy" id="210409"/>
    <lineage>
        <taxon>Eukaryota</taxon>
        <taxon>Metazoa</taxon>
        <taxon>Ecdysozoa</taxon>
        <taxon>Arthropoda</taxon>
        <taxon>Crustacea</taxon>
        <taxon>Multicrustacea</taxon>
        <taxon>Malacostraca</taxon>
        <taxon>Eumalacostraca</taxon>
        <taxon>Eucarida</taxon>
        <taxon>Decapoda</taxon>
        <taxon>Pleocyemata</taxon>
        <taxon>Brachyura</taxon>
        <taxon>Eubrachyura</taxon>
        <taxon>Portunoidea</taxon>
        <taxon>Portunidae</taxon>
        <taxon>Portuninae</taxon>
        <taxon>Portunus</taxon>
    </lineage>
</organism>
<dbReference type="AlphaFoldDB" id="A0A5B7JAN5"/>
<name>A0A5B7JAN5_PORTR</name>
<evidence type="ECO:0000313" key="2">
    <source>
        <dbReference type="Proteomes" id="UP000324222"/>
    </source>
</evidence>